<keyword evidence="2" id="KW-0560">Oxidoreductase</keyword>
<sequence>MSEQYAFILKAKTRPEMAEAFETLFRAYVEPSRQEPGCIEYHMLRDKQDPSLFVFFEVWADKAALDVHSALPHMTEFFEKRMDYLERDFDIQMIDMLSASSANR</sequence>
<gene>
    <name evidence="2" type="ORF">DBB42_02195</name>
</gene>
<proteinExistence type="predicted"/>
<keyword evidence="2" id="KW-0503">Monooxygenase</keyword>
<comment type="caution">
    <text evidence="2">The sequence shown here is derived from an EMBL/GenBank/DDBJ whole genome shotgun (WGS) entry which is preliminary data.</text>
</comment>
<organism evidence="2 3">
    <name type="scientific">Pseudomonas plecoglossicida</name>
    <dbReference type="NCBI Taxonomy" id="70775"/>
    <lineage>
        <taxon>Bacteria</taxon>
        <taxon>Pseudomonadati</taxon>
        <taxon>Pseudomonadota</taxon>
        <taxon>Gammaproteobacteria</taxon>
        <taxon>Pseudomonadales</taxon>
        <taxon>Pseudomonadaceae</taxon>
        <taxon>Pseudomonas</taxon>
    </lineage>
</organism>
<dbReference type="RefSeq" id="WP_085602320.1">
    <property type="nucleotide sequence ID" value="NZ_QANO01000067.1"/>
</dbReference>
<dbReference type="InterPro" id="IPR011008">
    <property type="entry name" value="Dimeric_a/b-barrel"/>
</dbReference>
<dbReference type="GO" id="GO:0004497">
    <property type="term" value="F:monooxygenase activity"/>
    <property type="evidence" value="ECO:0007669"/>
    <property type="project" value="UniProtKB-KW"/>
</dbReference>
<dbReference type="Gene3D" id="3.30.70.100">
    <property type="match status" value="1"/>
</dbReference>
<evidence type="ECO:0000313" key="2">
    <source>
        <dbReference type="EMBL" id="PTU53896.1"/>
    </source>
</evidence>
<dbReference type="AlphaFoldDB" id="A0A2R7UPL2"/>
<feature type="domain" description="ABM" evidence="1">
    <location>
        <begin position="5"/>
        <end position="94"/>
    </location>
</feature>
<dbReference type="PANTHER" id="PTHR33336:SF3">
    <property type="entry name" value="ABM DOMAIN-CONTAINING PROTEIN"/>
    <property type="match status" value="1"/>
</dbReference>
<protein>
    <submittedName>
        <fullName evidence="2">Antibiotic biosynthesis monooxygenase</fullName>
    </submittedName>
</protein>
<dbReference type="InterPro" id="IPR007138">
    <property type="entry name" value="ABM_dom"/>
</dbReference>
<dbReference type="EMBL" id="QANO01000067">
    <property type="protein sequence ID" value="PTU53896.1"/>
    <property type="molecule type" value="Genomic_DNA"/>
</dbReference>
<evidence type="ECO:0000313" key="3">
    <source>
        <dbReference type="Proteomes" id="UP000244874"/>
    </source>
</evidence>
<dbReference type="PROSITE" id="PS51725">
    <property type="entry name" value="ABM"/>
    <property type="match status" value="1"/>
</dbReference>
<reference evidence="2 3" key="1">
    <citation type="submission" date="2018-04" db="EMBL/GenBank/DDBJ databases">
        <authorList>
            <person name="Go L.Y."/>
            <person name="Mitchell J.A."/>
        </authorList>
    </citation>
    <scope>NUCLEOTIDE SEQUENCE [LARGE SCALE GENOMIC DNA]</scope>
    <source>
        <strain evidence="2 3">KCJK7865</strain>
    </source>
</reference>
<name>A0A2R7UPL2_PSEDL</name>
<dbReference type="InterPro" id="IPR050744">
    <property type="entry name" value="AI-2_Isomerase_LsrG"/>
</dbReference>
<accession>A0A2R7UPL2</accession>
<dbReference type="Proteomes" id="UP000244874">
    <property type="component" value="Unassembled WGS sequence"/>
</dbReference>
<evidence type="ECO:0000259" key="1">
    <source>
        <dbReference type="PROSITE" id="PS51725"/>
    </source>
</evidence>
<dbReference type="SUPFAM" id="SSF54909">
    <property type="entry name" value="Dimeric alpha+beta barrel"/>
    <property type="match status" value="1"/>
</dbReference>
<dbReference type="PANTHER" id="PTHR33336">
    <property type="entry name" value="QUINOL MONOOXYGENASE YGIN-RELATED"/>
    <property type="match status" value="1"/>
</dbReference>
<dbReference type="Pfam" id="PF03992">
    <property type="entry name" value="ABM"/>
    <property type="match status" value="1"/>
</dbReference>